<dbReference type="GO" id="GO:0000981">
    <property type="term" value="F:DNA-binding transcription factor activity, RNA polymerase II-specific"/>
    <property type="evidence" value="ECO:0007669"/>
    <property type="project" value="InterPro"/>
</dbReference>
<dbReference type="PROSITE" id="PS00463">
    <property type="entry name" value="ZN2_CY6_FUNGAL_1"/>
    <property type="match status" value="1"/>
</dbReference>
<dbReference type="GO" id="GO:0006351">
    <property type="term" value="P:DNA-templated transcription"/>
    <property type="evidence" value="ECO:0007669"/>
    <property type="project" value="InterPro"/>
</dbReference>
<dbReference type="PANTHER" id="PTHR47338:SF16">
    <property type="entry name" value="TRANSCRIPTION FACTOR, PUTATIVE (AFU_ORTHOLOGUE AFUA_2G09360)-RELATED"/>
    <property type="match status" value="1"/>
</dbReference>
<comment type="subcellular location">
    <subcellularLocation>
        <location evidence="1">Nucleus</location>
    </subcellularLocation>
</comment>
<dbReference type="CDD" id="cd12148">
    <property type="entry name" value="fungal_TF_MHR"/>
    <property type="match status" value="1"/>
</dbReference>
<dbReference type="InterPro" id="IPR050815">
    <property type="entry name" value="TF_fung"/>
</dbReference>
<dbReference type="CDD" id="cd00067">
    <property type="entry name" value="GAL4"/>
    <property type="match status" value="1"/>
</dbReference>
<dbReference type="EMBL" id="KL584775">
    <property type="protein sequence ID" value="KEQ91841.1"/>
    <property type="molecule type" value="Genomic_DNA"/>
</dbReference>
<dbReference type="PROSITE" id="PS50048">
    <property type="entry name" value="ZN2_CY6_FUNGAL_2"/>
    <property type="match status" value="1"/>
</dbReference>
<dbReference type="RefSeq" id="XP_013340330.1">
    <property type="nucleotide sequence ID" value="XM_013484876.1"/>
</dbReference>
<dbReference type="Proteomes" id="UP000030641">
    <property type="component" value="Unassembled WGS sequence"/>
</dbReference>
<organism evidence="7 8">
    <name type="scientific">Aureobasidium subglaciale (strain EXF-2481)</name>
    <name type="common">Aureobasidium pullulans var. subglaciale</name>
    <dbReference type="NCBI Taxonomy" id="1043005"/>
    <lineage>
        <taxon>Eukaryota</taxon>
        <taxon>Fungi</taxon>
        <taxon>Dikarya</taxon>
        <taxon>Ascomycota</taxon>
        <taxon>Pezizomycotina</taxon>
        <taxon>Dothideomycetes</taxon>
        <taxon>Dothideomycetidae</taxon>
        <taxon>Dothideales</taxon>
        <taxon>Saccotheciaceae</taxon>
        <taxon>Aureobasidium</taxon>
    </lineage>
</organism>
<dbReference type="SMART" id="SM00066">
    <property type="entry name" value="GAL4"/>
    <property type="match status" value="1"/>
</dbReference>
<evidence type="ECO:0000256" key="2">
    <source>
        <dbReference type="ARBA" id="ARBA00022723"/>
    </source>
</evidence>
<feature type="domain" description="Zn(2)-C6 fungal-type" evidence="6">
    <location>
        <begin position="6"/>
        <end position="38"/>
    </location>
</feature>
<accession>A0A074YY88</accession>
<dbReference type="OMA" id="VYATVGH"/>
<evidence type="ECO:0000256" key="4">
    <source>
        <dbReference type="ARBA" id="ARBA00023163"/>
    </source>
</evidence>
<evidence type="ECO:0000313" key="7">
    <source>
        <dbReference type="EMBL" id="KEQ91841.1"/>
    </source>
</evidence>
<protein>
    <recommendedName>
        <fullName evidence="6">Zn(2)-C6 fungal-type domain-containing protein</fullName>
    </recommendedName>
</protein>
<dbReference type="Pfam" id="PF04082">
    <property type="entry name" value="Fungal_trans"/>
    <property type="match status" value="1"/>
</dbReference>
<dbReference type="InterPro" id="IPR001138">
    <property type="entry name" value="Zn2Cys6_DnaBD"/>
</dbReference>
<dbReference type="OrthoDB" id="1924787at2759"/>
<keyword evidence="2" id="KW-0479">Metal-binding</keyword>
<dbReference type="GeneID" id="25367949"/>
<name>A0A074YY88_AURSE</name>
<dbReference type="PANTHER" id="PTHR47338">
    <property type="entry name" value="ZN(II)2CYS6 TRANSCRIPTION FACTOR (EUROFUNG)-RELATED"/>
    <property type="match status" value="1"/>
</dbReference>
<dbReference type="InParanoid" id="A0A074YY88"/>
<keyword evidence="3" id="KW-0805">Transcription regulation</keyword>
<dbReference type="GO" id="GO:0003677">
    <property type="term" value="F:DNA binding"/>
    <property type="evidence" value="ECO:0007669"/>
    <property type="project" value="InterPro"/>
</dbReference>
<dbReference type="GO" id="GO:0005634">
    <property type="term" value="C:nucleus"/>
    <property type="evidence" value="ECO:0007669"/>
    <property type="project" value="UniProtKB-SubCell"/>
</dbReference>
<dbReference type="STRING" id="1043005.A0A074YY88"/>
<dbReference type="AlphaFoldDB" id="A0A074YY88"/>
<evidence type="ECO:0000256" key="1">
    <source>
        <dbReference type="ARBA" id="ARBA00004123"/>
    </source>
</evidence>
<dbReference type="GO" id="GO:0008270">
    <property type="term" value="F:zinc ion binding"/>
    <property type="evidence" value="ECO:0007669"/>
    <property type="project" value="InterPro"/>
</dbReference>
<dbReference type="SUPFAM" id="SSF57701">
    <property type="entry name" value="Zn2/Cys6 DNA-binding domain"/>
    <property type="match status" value="1"/>
</dbReference>
<evidence type="ECO:0000256" key="5">
    <source>
        <dbReference type="ARBA" id="ARBA00023242"/>
    </source>
</evidence>
<gene>
    <name evidence="7" type="ORF">AUEXF2481DRAFT_454713</name>
</gene>
<proteinExistence type="predicted"/>
<evidence type="ECO:0000256" key="3">
    <source>
        <dbReference type="ARBA" id="ARBA00023015"/>
    </source>
</evidence>
<keyword evidence="5" id="KW-0539">Nucleus</keyword>
<dbReference type="InterPro" id="IPR036864">
    <property type="entry name" value="Zn2-C6_fun-type_DNA-bd_sf"/>
</dbReference>
<sequence>MRRPTSCLHCRTTKRKCTKLTGAASCEQCIRANIVCSLVRCSGVRGAQNVLASAPEPPSSNQDESIVVTMSDTVVEELVREYLTFIHDRPHSLFHCATLWSDIHSNQICRYLLYAICSLGASLSSEPALRHLRSRLFQASKDLLLADLEDICLAKIQTCCLLANISGAELNTQSETLFLGLANRMAQMLKLHTIDQADVAVDREVKSRVWWTLVMADNWCSNGLGLPRQLESQQSNVDLPADEYLFQSSSADDTPDSPATSRRGLWAYMITLVDLFGPIYELNRRLVQDQLAENLAEQTVLLLSEQFDDWKATLPDHMQINDSNLEYHIERNLGGSFVALHLGYFHYQTLLYFQFLDLQRPRSLISDSLARRCKECALSYSRLLATTRDRGSCEAIYVTVGHMTVISSAVLLHTLLFGHDDEVPEARHNLTTNFSALIDLKQYWPGLDKIISRLSIFQAACLNSTKLNTHHIDQWMVRFLLEHSLPLEERPEQDLLDVTNGPLHPTQVRTTAASDAIACLWPWL</sequence>
<dbReference type="HOGENOM" id="CLU_026304_1_0_1"/>
<dbReference type="SMART" id="SM00906">
    <property type="entry name" value="Fungal_trans"/>
    <property type="match status" value="1"/>
</dbReference>
<evidence type="ECO:0000259" key="6">
    <source>
        <dbReference type="PROSITE" id="PS50048"/>
    </source>
</evidence>
<keyword evidence="8" id="KW-1185">Reference proteome</keyword>
<reference evidence="7 8" key="1">
    <citation type="journal article" date="2014" name="BMC Genomics">
        <title>Genome sequencing of four Aureobasidium pullulans varieties: biotechnological potential, stress tolerance, and description of new species.</title>
        <authorList>
            <person name="Gostin Ar C."/>
            <person name="Ohm R.A."/>
            <person name="Kogej T."/>
            <person name="Sonjak S."/>
            <person name="Turk M."/>
            <person name="Zajc J."/>
            <person name="Zalar P."/>
            <person name="Grube M."/>
            <person name="Sun H."/>
            <person name="Han J."/>
            <person name="Sharma A."/>
            <person name="Chiniquy J."/>
            <person name="Ngan C.Y."/>
            <person name="Lipzen A."/>
            <person name="Barry K."/>
            <person name="Grigoriev I.V."/>
            <person name="Gunde-Cimerman N."/>
        </authorList>
    </citation>
    <scope>NUCLEOTIDE SEQUENCE [LARGE SCALE GENOMIC DNA]</scope>
    <source>
        <strain evidence="7 8">EXF-2481</strain>
    </source>
</reference>
<evidence type="ECO:0000313" key="8">
    <source>
        <dbReference type="Proteomes" id="UP000030641"/>
    </source>
</evidence>
<keyword evidence="4" id="KW-0804">Transcription</keyword>
<dbReference type="InterPro" id="IPR007219">
    <property type="entry name" value="XnlR_reg_dom"/>
</dbReference>